<dbReference type="PANTHER" id="PTHR34512">
    <property type="entry name" value="CELL SURFACE PROTEIN"/>
    <property type="match status" value="1"/>
</dbReference>
<feature type="domain" description="Pyrrolo-quinoline quinone repeat" evidence="1">
    <location>
        <begin position="39"/>
        <end position="151"/>
    </location>
</feature>
<dbReference type="InterPro" id="IPR002372">
    <property type="entry name" value="PQQ_rpt_dom"/>
</dbReference>
<dbReference type="PANTHER" id="PTHR34512:SF30">
    <property type="entry name" value="OUTER MEMBRANE PROTEIN ASSEMBLY FACTOR BAMB"/>
    <property type="match status" value="1"/>
</dbReference>
<name>A0A7V9AC15_9BACT</name>
<keyword evidence="3" id="KW-1185">Reference proteome</keyword>
<dbReference type="InterPro" id="IPR018391">
    <property type="entry name" value="PQQ_b-propeller_rpt"/>
</dbReference>
<evidence type="ECO:0000313" key="2">
    <source>
        <dbReference type="EMBL" id="MBA2226327.1"/>
    </source>
</evidence>
<dbReference type="SUPFAM" id="SSF50998">
    <property type="entry name" value="Quinoprotein alcohol dehydrogenase-like"/>
    <property type="match status" value="1"/>
</dbReference>
<sequence>MQRTAHILAFGAGIVTMVSLATGIHGQSGRLGPLGLPSVSALDRLNLRAEWSLQLPMEINRDAIMQAQTIDEQLFVQTRTGLFFAIDSRTGQIQWQKQLGNGGYSVMHPAAANERLVFVTFVTKLYAFHRYTGNVEFEIDLGSGPTAGLAADDTGVYCVLGMRTGNSAAHRITVYNLLNPIPVPSQQRVGPIDPQRPWIKDAYGSPVDEVMKRYAPGTRPANGGEPIPVIRPYSLSNTEPTGGYTGSRTPSLSPLPRITPPYTLTNENYTPSLNALPSLRQPYHLRTESSKYIQSTPSIGTIPPSVAAALALTDLRPKPIQPSIRWEYGLRGRIEYPPLLTQRRVWVFLSPQYAYAFNKKDRTLELTDRLVDNITAAPVQAENTIYIPTANALLAVNGELGGTDSGLELLWRTPIPGRNNHSPFITNKYVYVSGDETGVICLDRRTGQVLWQSDKDVDTVFAANEEFVYTRDRVGNLLVFDAGRPTDPFRRRSLPLAELEAGDYNLVITNTVSDRVYLATKGGTILCMRDKAPKYAAPVRVWPTPLIKPAPLKEGQNPPKDGKS</sequence>
<dbReference type="RefSeq" id="WP_194537764.1">
    <property type="nucleotide sequence ID" value="NZ_JACEFB010000005.1"/>
</dbReference>
<evidence type="ECO:0000259" key="1">
    <source>
        <dbReference type="Pfam" id="PF13360"/>
    </source>
</evidence>
<feature type="domain" description="Pyrrolo-quinoline quinone repeat" evidence="1">
    <location>
        <begin position="370"/>
        <end position="452"/>
    </location>
</feature>
<dbReference type="EMBL" id="JACEFB010000005">
    <property type="protein sequence ID" value="MBA2226327.1"/>
    <property type="molecule type" value="Genomic_DNA"/>
</dbReference>
<dbReference type="Gene3D" id="2.130.10.10">
    <property type="entry name" value="YVTN repeat-like/Quinoprotein amine dehydrogenase"/>
    <property type="match status" value="2"/>
</dbReference>
<reference evidence="2 3" key="1">
    <citation type="submission" date="2020-07" db="EMBL/GenBank/DDBJ databases">
        <title>Thermogemmata thermophila gen. nov., sp. nov., a novel moderate thermophilic planctomycete from a Kamchatka hot spring.</title>
        <authorList>
            <person name="Elcheninov A.G."/>
            <person name="Podosokorskaya O.A."/>
            <person name="Kovaleva O.L."/>
            <person name="Novikov A."/>
            <person name="Bonch-Osmolovskaya E.A."/>
            <person name="Toshchakov S.V."/>
            <person name="Kublanov I.V."/>
        </authorList>
    </citation>
    <scope>NUCLEOTIDE SEQUENCE [LARGE SCALE GENOMIC DNA]</scope>
    <source>
        <strain evidence="2 3">2918</strain>
    </source>
</reference>
<accession>A0A7V9AC15</accession>
<proteinExistence type="predicted"/>
<dbReference type="Proteomes" id="UP000542342">
    <property type="component" value="Unassembled WGS sequence"/>
</dbReference>
<dbReference type="InterPro" id="IPR015943">
    <property type="entry name" value="WD40/YVTN_repeat-like_dom_sf"/>
</dbReference>
<organism evidence="2 3">
    <name type="scientific">Thermogemmata fonticola</name>
    <dbReference type="NCBI Taxonomy" id="2755323"/>
    <lineage>
        <taxon>Bacteria</taxon>
        <taxon>Pseudomonadati</taxon>
        <taxon>Planctomycetota</taxon>
        <taxon>Planctomycetia</taxon>
        <taxon>Gemmatales</taxon>
        <taxon>Gemmataceae</taxon>
        <taxon>Thermogemmata</taxon>
    </lineage>
</organism>
<comment type="caution">
    <text evidence="2">The sequence shown here is derived from an EMBL/GenBank/DDBJ whole genome shotgun (WGS) entry which is preliminary data.</text>
</comment>
<dbReference type="AlphaFoldDB" id="A0A7V9AC15"/>
<gene>
    <name evidence="2" type="ORF">H0921_09165</name>
</gene>
<dbReference type="InterPro" id="IPR011047">
    <property type="entry name" value="Quinoprotein_ADH-like_sf"/>
</dbReference>
<dbReference type="Pfam" id="PF13360">
    <property type="entry name" value="PQQ_2"/>
    <property type="match status" value="2"/>
</dbReference>
<evidence type="ECO:0000313" key="3">
    <source>
        <dbReference type="Proteomes" id="UP000542342"/>
    </source>
</evidence>
<dbReference type="SMART" id="SM00564">
    <property type="entry name" value="PQQ"/>
    <property type="match status" value="4"/>
</dbReference>
<protein>
    <submittedName>
        <fullName evidence="2">PQQ-binding-like beta-propeller repeat protein</fullName>
    </submittedName>
</protein>